<dbReference type="EMBL" id="CDMK01000001">
    <property type="protein sequence ID" value="CRI33926.1"/>
    <property type="molecule type" value="Genomic_DNA"/>
</dbReference>
<name>A0A0K2XMC7_HELHE</name>
<keyword evidence="2" id="KW-1185">Reference proteome</keyword>
<reference evidence="2" key="1">
    <citation type="submission" date="2014-12" db="EMBL/GenBank/DDBJ databases">
        <authorList>
            <person name="Smet A."/>
        </authorList>
    </citation>
    <scope>NUCLEOTIDE SEQUENCE [LARGE SCALE GENOMIC DNA]</scope>
</reference>
<sequence length="62" mass="7335">MLENIVADFVESRVNELIKEDLVRTYIQRVFADMWVGRFLLAFANQETGGVLRAFLRWLYPL</sequence>
<proteinExistence type="predicted"/>
<dbReference type="Proteomes" id="UP000046090">
    <property type="component" value="Unassembled WGS sequence"/>
</dbReference>
<evidence type="ECO:0000313" key="2">
    <source>
        <dbReference type="Proteomes" id="UP000046090"/>
    </source>
</evidence>
<protein>
    <submittedName>
        <fullName evidence="1">Uncharacterized protein</fullName>
    </submittedName>
</protein>
<evidence type="ECO:0000313" key="1">
    <source>
        <dbReference type="EMBL" id="CRI33926.1"/>
    </source>
</evidence>
<organism evidence="1 2">
    <name type="scientific">Helicobacter heilmannii</name>
    <dbReference type="NCBI Taxonomy" id="35817"/>
    <lineage>
        <taxon>Bacteria</taxon>
        <taxon>Pseudomonadati</taxon>
        <taxon>Campylobacterota</taxon>
        <taxon>Epsilonproteobacteria</taxon>
        <taxon>Campylobacterales</taxon>
        <taxon>Helicobacteraceae</taxon>
        <taxon>Helicobacter</taxon>
    </lineage>
</organism>
<accession>A0A0K2XMC7</accession>
<gene>
    <name evidence="1" type="ORF">HHE01_16120</name>
</gene>
<dbReference type="AlphaFoldDB" id="A0A0K2XMC7"/>